<feature type="region of interest" description="Disordered" evidence="1">
    <location>
        <begin position="136"/>
        <end position="167"/>
    </location>
</feature>
<evidence type="ECO:0000313" key="3">
    <source>
        <dbReference type="Proteomes" id="UP000011988"/>
    </source>
</evidence>
<evidence type="ECO:0000256" key="1">
    <source>
        <dbReference type="SAM" id="MobiDB-lite"/>
    </source>
</evidence>
<evidence type="ECO:0000313" key="2">
    <source>
        <dbReference type="EMBL" id="EMJ95516.1"/>
    </source>
</evidence>
<dbReference type="AlphaFoldDB" id="M6CYE8"/>
<protein>
    <recommendedName>
        <fullName evidence="4">DNA-binding helix-turn-helix protein</fullName>
    </recommendedName>
</protein>
<comment type="caution">
    <text evidence="2">The sequence shown here is derived from an EMBL/GenBank/DDBJ whole genome shotgun (WGS) entry which is preliminary data.</text>
</comment>
<accession>M6CYE8</accession>
<dbReference type="EMBL" id="ANIK01000035">
    <property type="protein sequence ID" value="EMJ95516.1"/>
    <property type="molecule type" value="Genomic_DNA"/>
</dbReference>
<dbReference type="Proteomes" id="UP000011988">
    <property type="component" value="Unassembled WGS sequence"/>
</dbReference>
<evidence type="ECO:0008006" key="4">
    <source>
        <dbReference type="Google" id="ProtNLM"/>
    </source>
</evidence>
<proteinExistence type="predicted"/>
<dbReference type="PATRIC" id="fig|1218565.3.peg.1851"/>
<reference evidence="2 3" key="1">
    <citation type="submission" date="2013-01" db="EMBL/GenBank/DDBJ databases">
        <authorList>
            <person name="Harkins D.M."/>
            <person name="Durkin A.S."/>
            <person name="Brinkac L.M."/>
            <person name="Haft D.H."/>
            <person name="Selengut J.D."/>
            <person name="Sanka R."/>
            <person name="DePew J."/>
            <person name="Purushe J."/>
            <person name="Galloway R.L."/>
            <person name="Vinetz J.M."/>
            <person name="Sutton G.G."/>
            <person name="Nierman W.C."/>
            <person name="Fouts D.E."/>
        </authorList>
    </citation>
    <scope>NUCLEOTIDE SEQUENCE [LARGE SCALE GENOMIC DNA]</scope>
    <source>
        <strain evidence="2 3">79601</strain>
    </source>
</reference>
<gene>
    <name evidence="2" type="ORF">LEP1GSC194_3507</name>
</gene>
<dbReference type="RefSeq" id="WP_020773340.1">
    <property type="nucleotide sequence ID" value="NZ_ANIK01000035.1"/>
</dbReference>
<name>M6CYE8_9LEPT</name>
<dbReference type="OrthoDB" id="345148at2"/>
<organism evidence="2 3">
    <name type="scientific">Leptospira alstonii serovar Sichuan str. 79601</name>
    <dbReference type="NCBI Taxonomy" id="1218565"/>
    <lineage>
        <taxon>Bacteria</taxon>
        <taxon>Pseudomonadati</taxon>
        <taxon>Spirochaetota</taxon>
        <taxon>Spirochaetia</taxon>
        <taxon>Leptospirales</taxon>
        <taxon>Leptospiraceae</taxon>
        <taxon>Leptospira</taxon>
    </lineage>
</organism>
<sequence length="408" mass="46575">MGEAISTYALTIPNVIESLPLPRAKRQLLAKITELDIAGKKKGLGGCIAKNKTLGNAVKLAETTVSKYIREMKREGYLKAGTFHGHHRILHSTLHNAVTMERNQYNQSKLIEKNPSQPSVNSLANGNQEYGAVPYESTEPILSNKGTNKTNNKKKNKTTSSSPSEVNWSNISEHTEILILKEWGEYDHTPKLENAKIKLWTDFQKGEKPEIILETIQKLIYIRRSEKYKTHTFWNTIPVNISSSYSYKDQIKNTYNALVKYDSGKTTEKSVKQESVSQRLNLMNRKYQAPTWEGFLNWSSERLTKSSIEILKQVQIKFEDNETLLILNEVPESLRMIITKYFTEEVQKIVPVEFKKAATEEKSDLYSKKKTDINSNKGKLSDDAFPHEEFIQKLTALGRGGRWSISLV</sequence>